<feature type="compositionally biased region" description="Low complexity" evidence="4">
    <location>
        <begin position="141"/>
        <end position="162"/>
    </location>
</feature>
<evidence type="ECO:0008006" key="7">
    <source>
        <dbReference type="Google" id="ProtNLM"/>
    </source>
</evidence>
<protein>
    <recommendedName>
        <fullName evidence="7">Nuclear pore protein</fullName>
    </recommendedName>
</protein>
<dbReference type="EMBL" id="CAJPDS010000034">
    <property type="protein sequence ID" value="CAF9923949.1"/>
    <property type="molecule type" value="Genomic_DNA"/>
</dbReference>
<dbReference type="GO" id="GO:0016973">
    <property type="term" value="P:poly(A)+ mRNA export from nucleus"/>
    <property type="evidence" value="ECO:0007669"/>
    <property type="project" value="TreeGrafter"/>
</dbReference>
<dbReference type="OrthoDB" id="1918363at2759"/>
<evidence type="ECO:0000256" key="1">
    <source>
        <dbReference type="ARBA" id="ARBA00004259"/>
    </source>
</evidence>
<organism evidence="5 6">
    <name type="scientific">Heterodermia speciosa</name>
    <dbReference type="NCBI Taxonomy" id="116794"/>
    <lineage>
        <taxon>Eukaryota</taxon>
        <taxon>Fungi</taxon>
        <taxon>Dikarya</taxon>
        <taxon>Ascomycota</taxon>
        <taxon>Pezizomycotina</taxon>
        <taxon>Lecanoromycetes</taxon>
        <taxon>OSLEUM clade</taxon>
        <taxon>Lecanoromycetidae</taxon>
        <taxon>Caliciales</taxon>
        <taxon>Physciaceae</taxon>
        <taxon>Heterodermia</taxon>
    </lineage>
</organism>
<proteinExistence type="inferred from homology"/>
<dbReference type="GO" id="GO:0005643">
    <property type="term" value="C:nuclear pore"/>
    <property type="evidence" value="ECO:0007669"/>
    <property type="project" value="InterPro"/>
</dbReference>
<keyword evidence="3" id="KW-0539">Nucleus</keyword>
<evidence type="ECO:0000256" key="3">
    <source>
        <dbReference type="ARBA" id="ARBA00023242"/>
    </source>
</evidence>
<accession>A0A8H3IS43</accession>
<dbReference type="GO" id="GO:0006606">
    <property type="term" value="P:protein import into nucleus"/>
    <property type="evidence" value="ECO:0007669"/>
    <property type="project" value="TreeGrafter"/>
</dbReference>
<reference evidence="5" key="1">
    <citation type="submission" date="2021-03" db="EMBL/GenBank/DDBJ databases">
        <authorList>
            <person name="Tagirdzhanova G."/>
        </authorList>
    </citation>
    <scope>NUCLEOTIDE SEQUENCE</scope>
</reference>
<sequence>MSSLFGQSAEASKPSFFNIASSATTTSSQPAQTNIFGNLGGSTATSQPVPTANVFGNIGGSKADEPKNSFGNFGTSSQTQTSSGGDLGSLFASFKPANQGGSSLFGTTANTSAPALGATTSTSAPFGASLFPNTTNPPAPAASSFFPSQQPQQPSQATQSQQEVGPKSSTSQPAYFNSLLEKGKKRAHDTDGGPSFADLPSLQLGLGDIARRARELGNTGQQSGRNPPADSRAHYLLAGSGVKIGASRRDIESLSSQTLVGTAQPHIPEWDPDTSKYINQMQQQSTMKMIEEGIQRAHKNFDLFLEENVDINWDLQRKKIYEHFGLAKASAGLEESTHSVAGGDTGSFGRSSRRRGGAGSNRPGQDSLRRTIFGASSLQKSVIGSPSAQSGNATLFADVADKNNPPPTAHNNRFTREKQKNYADKVERLNQARLQELPYPVLQGFLNVESERLGDSPGQLIDAYKALIEITKEKRDPGTFKDPEVPKERQFADDYLDESPNSAKAISIRKRILDGSRRCLEKAFFEQLESMVSKNPTEAKIGGVPTTVNKVRAYIRMLEARRELVPGSAELQRLGDDYCWAFIFFLLRCGLVKEAADYVTSNSSAFRALDRNFITYITSYASSPDRRLPRQIQDRINAEYQQRSRIAPEDSLDPYRMACYKVIGRCELSKMRIDIISQGIEDWIWLQFSLAREVNRVEESAGEVHGLEEVRETIREIGQRYFSKGSEGMGGYGTYFFLQILGGMFEQAVAYLYSISYIAAVHFAVALDFYGLLRVADFSVSDTELLTYNTKDLPQISFGRMLGYYTRDFRAANAEAAVDYLTLICLNADLPGAMGKSQASLCHEALRELVLETREFAQLLGDIQGDGKRLKGSIEQRLKLIRLADQEDFLKTVTLQAASVADDNGRTTDAVLLYHLAEDYDNVIIIINRALSEAIAVDIGEAELRLQPLKPRQELPNQQQPAANSSLSLTSVDDPAVLAHNMISLYNSNALYFQKIRPANRETCGILLRMNDAKSKVTSGQWAEAIDVISSLNLLPLHAFGSIPAIRAMATSFNALTPPVSRNIGPLLLWTITCIGKQREMLQTQGQFENQTRKEMSEEMMVAARDLMVFAGLIKYRLGEKVWAAVTGAGGEVGVY</sequence>
<evidence type="ECO:0000313" key="6">
    <source>
        <dbReference type="Proteomes" id="UP000664521"/>
    </source>
</evidence>
<evidence type="ECO:0000256" key="4">
    <source>
        <dbReference type="SAM" id="MobiDB-lite"/>
    </source>
</evidence>
<comment type="caution">
    <text evidence="5">The sequence shown here is derived from an EMBL/GenBank/DDBJ whole genome shotgun (WGS) entry which is preliminary data.</text>
</comment>
<dbReference type="Pfam" id="PF04097">
    <property type="entry name" value="Nic96"/>
    <property type="match status" value="1"/>
</dbReference>
<keyword evidence="6" id="KW-1185">Reference proteome</keyword>
<dbReference type="Proteomes" id="UP000664521">
    <property type="component" value="Unassembled WGS sequence"/>
</dbReference>
<dbReference type="GO" id="GO:0017056">
    <property type="term" value="F:structural constituent of nuclear pore"/>
    <property type="evidence" value="ECO:0007669"/>
    <property type="project" value="InterPro"/>
</dbReference>
<feature type="region of interest" description="Disordered" evidence="4">
    <location>
        <begin position="57"/>
        <end position="84"/>
    </location>
</feature>
<evidence type="ECO:0000256" key="2">
    <source>
        <dbReference type="ARBA" id="ARBA00010186"/>
    </source>
</evidence>
<feature type="region of interest" description="Disordered" evidence="4">
    <location>
        <begin position="127"/>
        <end position="173"/>
    </location>
</feature>
<dbReference type="AlphaFoldDB" id="A0A8H3IS43"/>
<dbReference type="PANTHER" id="PTHR11225">
    <property type="entry name" value="NUCLEAR PORE COMPLEX PROTEIN NUP93 NUCLEOPORIN NUP93 DEAD EYE PROTEIN"/>
    <property type="match status" value="1"/>
</dbReference>
<gene>
    <name evidence="5" type="ORF">HETSPECPRED_005469</name>
</gene>
<comment type="similarity">
    <text evidence="2">Belongs to the nucleoporin interacting component (NIC) family.</text>
</comment>
<comment type="subcellular location">
    <subcellularLocation>
        <location evidence="1">Nucleus envelope</location>
    </subcellularLocation>
</comment>
<dbReference type="PANTHER" id="PTHR11225:SF4">
    <property type="entry name" value="NUCLEAR PORE COMPLEX PROTEIN NUP93"/>
    <property type="match status" value="1"/>
</dbReference>
<feature type="region of interest" description="Disordered" evidence="4">
    <location>
        <begin position="332"/>
        <end position="369"/>
    </location>
</feature>
<feature type="compositionally biased region" description="Low complexity" evidence="4">
    <location>
        <begin position="74"/>
        <end position="84"/>
    </location>
</feature>
<evidence type="ECO:0000313" key="5">
    <source>
        <dbReference type="EMBL" id="CAF9923949.1"/>
    </source>
</evidence>
<dbReference type="InterPro" id="IPR007231">
    <property type="entry name" value="Nucleoporin_int_Nup93/Nic96"/>
</dbReference>
<name>A0A8H3IS43_9LECA</name>